<feature type="non-terminal residue" evidence="2">
    <location>
        <position position="1"/>
    </location>
</feature>
<evidence type="ECO:0000313" key="2">
    <source>
        <dbReference type="EMBL" id="CAA9288450.1"/>
    </source>
</evidence>
<dbReference type="AlphaFoldDB" id="A0A6J4JVF7"/>
<feature type="compositionally biased region" description="Basic and acidic residues" evidence="1">
    <location>
        <begin position="1"/>
        <end position="10"/>
    </location>
</feature>
<feature type="region of interest" description="Disordered" evidence="1">
    <location>
        <begin position="80"/>
        <end position="104"/>
    </location>
</feature>
<keyword evidence="2" id="KW-0413">Isomerase</keyword>
<sequence>GEDRLQDDPQARLQGRVRSAAPGPVAGTGRVAQSGRRVGLHHFPRRSDPYAVCRATDHRRGLFPGLTDAPGRAAVVGVYGRPDGNQPRPVAGVGAARKGVSPAV</sequence>
<proteinExistence type="predicted"/>
<accession>A0A6J4JVF7</accession>
<organism evidence="2">
    <name type="scientific">uncultured Cytophagales bacterium</name>
    <dbReference type="NCBI Taxonomy" id="158755"/>
    <lineage>
        <taxon>Bacteria</taxon>
        <taxon>Pseudomonadati</taxon>
        <taxon>Bacteroidota</taxon>
        <taxon>Sphingobacteriia</taxon>
        <taxon>Sphingobacteriales</taxon>
        <taxon>environmental samples</taxon>
    </lineage>
</organism>
<feature type="non-terminal residue" evidence="2">
    <location>
        <position position="104"/>
    </location>
</feature>
<dbReference type="GO" id="GO:0062192">
    <property type="term" value="F:L-rhamnose mutarotase activity"/>
    <property type="evidence" value="ECO:0007669"/>
    <property type="project" value="UniProtKB-EC"/>
</dbReference>
<dbReference type="EMBL" id="CADCTQ010000366">
    <property type="protein sequence ID" value="CAA9288450.1"/>
    <property type="molecule type" value="Genomic_DNA"/>
</dbReference>
<dbReference type="EC" id="5.1.3.32" evidence="2"/>
<feature type="region of interest" description="Disordered" evidence="1">
    <location>
        <begin position="1"/>
        <end position="36"/>
    </location>
</feature>
<evidence type="ECO:0000256" key="1">
    <source>
        <dbReference type="SAM" id="MobiDB-lite"/>
    </source>
</evidence>
<name>A0A6J4JVF7_9SPHI</name>
<reference evidence="2" key="1">
    <citation type="submission" date="2020-02" db="EMBL/GenBank/DDBJ databases">
        <authorList>
            <person name="Meier V. D."/>
        </authorList>
    </citation>
    <scope>NUCLEOTIDE SEQUENCE</scope>
    <source>
        <strain evidence="2">AVDCRST_MAG56</strain>
    </source>
</reference>
<protein>
    <submittedName>
        <fullName evidence="2">L-rhamnose mutarotase</fullName>
        <ecNumber evidence="2">5.1.3.32</ecNumber>
    </submittedName>
</protein>
<gene>
    <name evidence="2" type="ORF">AVDCRST_MAG56-4358</name>
</gene>